<gene>
    <name evidence="3" type="ORF">SLS63_004691</name>
</gene>
<feature type="signal peptide" evidence="1">
    <location>
        <begin position="1"/>
        <end position="15"/>
    </location>
</feature>
<dbReference type="InterPro" id="IPR057210">
    <property type="entry name" value="DUF7888"/>
</dbReference>
<dbReference type="Proteomes" id="UP001430848">
    <property type="component" value="Unassembled WGS sequence"/>
</dbReference>
<keyword evidence="4" id="KW-1185">Reference proteome</keyword>
<organism evidence="3 4">
    <name type="scientific">Diaporthe eres</name>
    <name type="common">Phomopsis oblonga</name>
    <dbReference type="NCBI Taxonomy" id="83184"/>
    <lineage>
        <taxon>Eukaryota</taxon>
        <taxon>Fungi</taxon>
        <taxon>Dikarya</taxon>
        <taxon>Ascomycota</taxon>
        <taxon>Pezizomycotina</taxon>
        <taxon>Sordariomycetes</taxon>
        <taxon>Sordariomycetidae</taxon>
        <taxon>Diaporthales</taxon>
        <taxon>Diaporthaceae</taxon>
        <taxon>Diaporthe</taxon>
        <taxon>Diaporthe eres species complex</taxon>
    </lineage>
</organism>
<dbReference type="EMBL" id="JAKNSF020000018">
    <property type="protein sequence ID" value="KAK7733162.1"/>
    <property type="molecule type" value="Genomic_DNA"/>
</dbReference>
<feature type="chain" id="PRO_5046459737" description="DUF7888 domain-containing protein" evidence="1">
    <location>
        <begin position="16"/>
        <end position="181"/>
    </location>
</feature>
<reference evidence="3 4" key="1">
    <citation type="submission" date="2024-02" db="EMBL/GenBank/DDBJ databases">
        <title>De novo assembly and annotation of 12 fungi associated with fruit tree decline syndrome in Ontario, Canada.</title>
        <authorList>
            <person name="Sulman M."/>
            <person name="Ellouze W."/>
            <person name="Ilyukhin E."/>
        </authorList>
    </citation>
    <scope>NUCLEOTIDE SEQUENCE [LARGE SCALE GENOMIC DNA]</scope>
    <source>
        <strain evidence="3 4">M169</strain>
    </source>
</reference>
<evidence type="ECO:0000313" key="4">
    <source>
        <dbReference type="Proteomes" id="UP001430848"/>
    </source>
</evidence>
<comment type="caution">
    <text evidence="3">The sequence shown here is derived from an EMBL/GenBank/DDBJ whole genome shotgun (WGS) entry which is preliminary data.</text>
</comment>
<evidence type="ECO:0000313" key="3">
    <source>
        <dbReference type="EMBL" id="KAK7733162.1"/>
    </source>
</evidence>
<sequence length="181" mass="19813">MRFSIIASTLTGVSALMIPSPRIVKDQVETHEAALEKRVVVEALVMAAATAAVGQVAVKAVDAAIGLVKDLSDWTEARESFTQKVTAEMWSKNPSPGTYVAAICYNMDYTFANADHSEVTKVELKSGSLHTNYDCMFMQKGNTFFPQGDGGFINYSYNSDGSCKHTADMKTYDRSLADKFR</sequence>
<evidence type="ECO:0000259" key="2">
    <source>
        <dbReference type="Pfam" id="PF25411"/>
    </source>
</evidence>
<protein>
    <recommendedName>
        <fullName evidence="2">DUF7888 domain-containing protein</fullName>
    </recommendedName>
</protein>
<dbReference type="PANTHER" id="PTHR40845">
    <property type="match status" value="1"/>
</dbReference>
<accession>A0ABR1PD79</accession>
<keyword evidence="1" id="KW-0732">Signal</keyword>
<feature type="domain" description="DUF7888" evidence="2">
    <location>
        <begin position="42"/>
        <end position="167"/>
    </location>
</feature>
<dbReference type="Pfam" id="PF25411">
    <property type="entry name" value="DUF7888"/>
    <property type="match status" value="1"/>
</dbReference>
<dbReference type="PANTHER" id="PTHR40845:SF1">
    <property type="match status" value="1"/>
</dbReference>
<name>A0ABR1PD79_DIAER</name>
<proteinExistence type="predicted"/>
<evidence type="ECO:0000256" key="1">
    <source>
        <dbReference type="SAM" id="SignalP"/>
    </source>
</evidence>